<sequence length="404" mass="43404">MACIVQKYGGSSLSDVDKIMQVARMIAGVKATGMDVAAVVSAMGKTTNGLVEMARSISSKPARREMDMLLSTGERITMSLLCMALNELGVASVSLTGSQCGIITNHRHNDAQVIEVRPFRVMDEMAEGKVVVVGGFQGVSYRRDITTLGRGGSDTTAVALAAAIDAERCEIYSDVDGVYSSDPSVVADARHLPEVSYPVMQEMSAAGAKVLNAQAVQFAKEKKIAIYAGSTFDRRRETVVRKLPTGQVAGVQAVVSEKEITRVRISGDRALVDFRWALDFLEGEQVPVKEVHAADVSADPLPSQVSFVVSASNIYGWKDIRDRLVQRLGASVRFDAHLSALSLIGEGLNRTNATLIEALALLENHGIVVAAATTTSFRISLLVPREKIDAGVRLCHGHWISKMS</sequence>
<keyword evidence="8 13" id="KW-0418">Kinase</keyword>
<dbReference type="CDD" id="cd04868">
    <property type="entry name" value="ACT_AK-like"/>
    <property type="match status" value="1"/>
</dbReference>
<dbReference type="RefSeq" id="WP_155319685.1">
    <property type="nucleotide sequence ID" value="NZ_AP021874.1"/>
</dbReference>
<dbReference type="AlphaFoldDB" id="A0A5K7YV73"/>
<evidence type="ECO:0000256" key="2">
    <source>
        <dbReference type="ARBA" id="ARBA00004986"/>
    </source>
</evidence>
<evidence type="ECO:0000256" key="1">
    <source>
        <dbReference type="ARBA" id="ARBA00004766"/>
    </source>
</evidence>
<keyword evidence="5 14" id="KW-0028">Amino-acid biosynthesis</keyword>
<dbReference type="EC" id="2.7.2.4" evidence="13"/>
<evidence type="ECO:0000256" key="13">
    <source>
        <dbReference type="RuleBase" id="RU003448"/>
    </source>
</evidence>
<evidence type="ECO:0000256" key="6">
    <source>
        <dbReference type="ARBA" id="ARBA00022679"/>
    </source>
</evidence>
<dbReference type="SUPFAM" id="SSF53633">
    <property type="entry name" value="Carbamate kinase-like"/>
    <property type="match status" value="1"/>
</dbReference>
<dbReference type="KEGG" id="dalk:DSCA_58430"/>
<organism evidence="16 17">
    <name type="scientific">Desulfosarcina alkanivorans</name>
    <dbReference type="NCBI Taxonomy" id="571177"/>
    <lineage>
        <taxon>Bacteria</taxon>
        <taxon>Pseudomonadati</taxon>
        <taxon>Thermodesulfobacteriota</taxon>
        <taxon>Desulfobacteria</taxon>
        <taxon>Desulfobacterales</taxon>
        <taxon>Desulfosarcinaceae</taxon>
        <taxon>Desulfosarcina</taxon>
    </lineage>
</organism>
<dbReference type="Pfam" id="PF00696">
    <property type="entry name" value="AA_kinase"/>
    <property type="match status" value="1"/>
</dbReference>
<dbReference type="InterPro" id="IPR036393">
    <property type="entry name" value="AceGlu_kinase-like_sf"/>
</dbReference>
<dbReference type="OrthoDB" id="9799110at2"/>
<feature type="binding site" evidence="12">
    <location>
        <begin position="209"/>
        <end position="210"/>
    </location>
    <ligand>
        <name>ATP</name>
        <dbReference type="ChEBI" id="CHEBI:30616"/>
    </ligand>
</feature>
<keyword evidence="7 12" id="KW-0547">Nucleotide-binding</keyword>
<evidence type="ECO:0000256" key="11">
    <source>
        <dbReference type="ARBA" id="ARBA00047872"/>
    </source>
</evidence>
<dbReference type="GO" id="GO:0004072">
    <property type="term" value="F:aspartate kinase activity"/>
    <property type="evidence" value="ECO:0007669"/>
    <property type="project" value="UniProtKB-EC"/>
</dbReference>
<proteinExistence type="inferred from homology"/>
<evidence type="ECO:0000256" key="12">
    <source>
        <dbReference type="PIRSR" id="PIRSR000726-1"/>
    </source>
</evidence>
<evidence type="ECO:0000256" key="4">
    <source>
        <dbReference type="ARBA" id="ARBA00010122"/>
    </source>
</evidence>
<dbReference type="PANTHER" id="PTHR21499:SF3">
    <property type="entry name" value="ASPARTOKINASE"/>
    <property type="match status" value="1"/>
</dbReference>
<keyword evidence="17" id="KW-1185">Reference proteome</keyword>
<dbReference type="GO" id="GO:0009088">
    <property type="term" value="P:threonine biosynthetic process"/>
    <property type="evidence" value="ECO:0007669"/>
    <property type="project" value="UniProtKB-UniPathway"/>
</dbReference>
<feature type="binding site" evidence="12">
    <location>
        <begin position="7"/>
        <end position="10"/>
    </location>
    <ligand>
        <name>ATP</name>
        <dbReference type="ChEBI" id="CHEBI:30616"/>
    </ligand>
</feature>
<keyword evidence="10" id="KW-0457">Lysine biosynthesis</keyword>
<comment type="pathway">
    <text evidence="1 14">Amino-acid biosynthesis; L-lysine biosynthesis via DAP pathway; (S)-tetrahydrodipicolinate from L-aspartate: step 1/4.</text>
</comment>
<evidence type="ECO:0000313" key="16">
    <source>
        <dbReference type="EMBL" id="BBO71913.1"/>
    </source>
</evidence>
<dbReference type="GO" id="GO:0005524">
    <property type="term" value="F:ATP binding"/>
    <property type="evidence" value="ECO:0007669"/>
    <property type="project" value="UniProtKB-KW"/>
</dbReference>
<gene>
    <name evidence="16" type="primary">ask</name>
    <name evidence="16" type="ORF">DSCA_58430</name>
</gene>
<dbReference type="PROSITE" id="PS00324">
    <property type="entry name" value="ASPARTOKINASE"/>
    <property type="match status" value="1"/>
</dbReference>
<comment type="catalytic activity">
    <reaction evidence="11 13">
        <text>L-aspartate + ATP = 4-phospho-L-aspartate + ADP</text>
        <dbReference type="Rhea" id="RHEA:23776"/>
        <dbReference type="ChEBI" id="CHEBI:29991"/>
        <dbReference type="ChEBI" id="CHEBI:30616"/>
        <dbReference type="ChEBI" id="CHEBI:57535"/>
        <dbReference type="ChEBI" id="CHEBI:456216"/>
        <dbReference type="EC" id="2.7.2.4"/>
    </reaction>
</comment>
<feature type="binding site" evidence="12">
    <location>
        <position position="74"/>
    </location>
    <ligand>
        <name>substrate</name>
    </ligand>
</feature>
<evidence type="ECO:0000259" key="15">
    <source>
        <dbReference type="Pfam" id="PF00696"/>
    </source>
</evidence>
<name>A0A5K7YV73_9BACT</name>
<keyword evidence="6 13" id="KW-0808">Transferase</keyword>
<evidence type="ECO:0000256" key="9">
    <source>
        <dbReference type="ARBA" id="ARBA00022840"/>
    </source>
</evidence>
<dbReference type="InterPro" id="IPR018042">
    <property type="entry name" value="Aspartate_kinase_CS"/>
</dbReference>
<dbReference type="NCBIfam" id="NF005154">
    <property type="entry name" value="PRK06635.1-2"/>
    <property type="match status" value="1"/>
</dbReference>
<evidence type="ECO:0000256" key="10">
    <source>
        <dbReference type="ARBA" id="ARBA00023154"/>
    </source>
</evidence>
<evidence type="ECO:0000256" key="14">
    <source>
        <dbReference type="RuleBase" id="RU004249"/>
    </source>
</evidence>
<dbReference type="UniPathway" id="UPA00051">
    <property type="reaction ID" value="UER00462"/>
</dbReference>
<comment type="pathway">
    <text evidence="2 14">Amino-acid biosynthesis; L-methionine biosynthesis via de novo pathway; L-homoserine from L-aspartate: step 1/3.</text>
</comment>
<dbReference type="InterPro" id="IPR001048">
    <property type="entry name" value="Asp/Glu/Uridylate_kinase"/>
</dbReference>
<dbReference type="GO" id="GO:0005829">
    <property type="term" value="C:cytosol"/>
    <property type="evidence" value="ECO:0007669"/>
    <property type="project" value="TreeGrafter"/>
</dbReference>
<dbReference type="Gene3D" id="3.40.1160.10">
    <property type="entry name" value="Acetylglutamate kinase-like"/>
    <property type="match status" value="1"/>
</dbReference>
<comment type="pathway">
    <text evidence="3 14">Amino-acid biosynthesis; L-threonine biosynthesis; L-threonine from L-aspartate: step 1/5.</text>
</comment>
<accession>A0A5K7YV73</accession>
<dbReference type="FunFam" id="3.40.1160.10:FF:000002">
    <property type="entry name" value="Aspartokinase"/>
    <property type="match status" value="1"/>
</dbReference>
<feature type="binding site" evidence="12">
    <location>
        <position position="179"/>
    </location>
    <ligand>
        <name>ATP</name>
        <dbReference type="ChEBI" id="CHEBI:30616"/>
    </ligand>
</feature>
<dbReference type="InterPro" id="IPR001341">
    <property type="entry name" value="Asp_kinase"/>
</dbReference>
<dbReference type="PIRSF" id="PIRSF000726">
    <property type="entry name" value="Asp_kin"/>
    <property type="match status" value="1"/>
</dbReference>
<evidence type="ECO:0000256" key="8">
    <source>
        <dbReference type="ARBA" id="ARBA00022777"/>
    </source>
</evidence>
<dbReference type="EMBL" id="AP021874">
    <property type="protein sequence ID" value="BBO71913.1"/>
    <property type="molecule type" value="Genomic_DNA"/>
</dbReference>
<dbReference type="UniPathway" id="UPA00050">
    <property type="reaction ID" value="UER00461"/>
</dbReference>
<feature type="binding site" evidence="12">
    <location>
        <position position="47"/>
    </location>
    <ligand>
        <name>substrate</name>
    </ligand>
</feature>
<dbReference type="GO" id="GO:0009089">
    <property type="term" value="P:lysine biosynthetic process via diaminopimelate"/>
    <property type="evidence" value="ECO:0007669"/>
    <property type="project" value="UniProtKB-UniPathway"/>
</dbReference>
<reference evidence="16 17" key="1">
    <citation type="submission" date="2019-11" db="EMBL/GenBank/DDBJ databases">
        <title>Comparative genomics of hydrocarbon-degrading Desulfosarcina strains.</title>
        <authorList>
            <person name="Watanabe M."/>
            <person name="Kojima H."/>
            <person name="Fukui M."/>
        </authorList>
    </citation>
    <scope>NUCLEOTIDE SEQUENCE [LARGE SCALE GENOMIC DNA]</scope>
    <source>
        <strain evidence="16 17">PL12</strain>
    </source>
</reference>
<evidence type="ECO:0000256" key="3">
    <source>
        <dbReference type="ARBA" id="ARBA00005139"/>
    </source>
</evidence>
<protein>
    <recommendedName>
        <fullName evidence="13">Aspartokinase</fullName>
        <ecNumber evidence="13">2.7.2.4</ecNumber>
    </recommendedName>
</protein>
<evidence type="ECO:0000313" key="17">
    <source>
        <dbReference type="Proteomes" id="UP000427906"/>
    </source>
</evidence>
<dbReference type="InterPro" id="IPR005260">
    <property type="entry name" value="Asp_kin_monofn"/>
</dbReference>
<keyword evidence="9 12" id="KW-0067">ATP-binding</keyword>
<evidence type="ECO:0000256" key="7">
    <source>
        <dbReference type="ARBA" id="ARBA00022741"/>
    </source>
</evidence>
<comment type="similarity">
    <text evidence="4 13">Belongs to the aspartokinase family.</text>
</comment>
<dbReference type="NCBIfam" id="TIGR00657">
    <property type="entry name" value="asp_kinases"/>
    <property type="match status" value="1"/>
</dbReference>
<dbReference type="Proteomes" id="UP000427906">
    <property type="component" value="Chromosome"/>
</dbReference>
<evidence type="ECO:0000256" key="5">
    <source>
        <dbReference type="ARBA" id="ARBA00022605"/>
    </source>
</evidence>
<dbReference type="PANTHER" id="PTHR21499">
    <property type="entry name" value="ASPARTATE KINASE"/>
    <property type="match status" value="1"/>
</dbReference>
<dbReference type="GO" id="GO:0009090">
    <property type="term" value="P:homoserine biosynthetic process"/>
    <property type="evidence" value="ECO:0007669"/>
    <property type="project" value="TreeGrafter"/>
</dbReference>
<feature type="domain" description="Aspartate/glutamate/uridylate kinase" evidence="15">
    <location>
        <begin position="3"/>
        <end position="227"/>
    </location>
</feature>
<dbReference type="Gene3D" id="3.30.2130.10">
    <property type="entry name" value="VC0802-like"/>
    <property type="match status" value="1"/>
</dbReference>
<dbReference type="UniPathway" id="UPA00034">
    <property type="reaction ID" value="UER00015"/>
</dbReference>